<sequence length="614" mass="66362">MGNRPSYSSVPLDGYLAARASIEARFSHAAASRQRTASPSGCCGTSEDTFPTMSAMEHHPCSPHREHAKFSREMCLEQRGAVSSGLVLPPSLSVAETTDTNSDGAPDEFEGAKAAEDMFSRLSQSFTRVKAPHVRARSPLPFPSMANCSPTVSKGSDAQQAPLCNSSIAIINERDYTLNSERSPNAVGCPQPKRKPQQPAEALIAPTAGPHQTKQLGTEAGTPSGRPSGLPKACINESDMLCPLSPNSALGSISPPAVAFKGASAKSTETLPETGAPVQGTSKRFSVSYGPLCNHSPFMEGRAVQILLQLLLGPSLGACMGVCVHWFMKISDALADMCAHLSKDLEASYGKFLSPVSATLKFLPLQIAGAKGTRLDWVITARVLPPAADNVLSLGYCFEYRNSWLSSPSFPTDSNGSEHAEDVFSRQADLIPLRTTGLRSEEQGREIVLRPFSRVRSKRRVWLHRDMCRFHGDETGQAALAPLGPVCVGDFIELPVVLANGIGCGLEMQYVEWFDGDQYRHMTTERLKRAECLEPELHHISTSYSGVDVLVRRSTYNAAREGSLGAAAKRAWGLQCRVLPADAPIVFPLTRRGLLHDRATSFYLRVLEAELSKP</sequence>
<comment type="caution">
    <text evidence="2">The sequence shown here is derived from an EMBL/GenBank/DDBJ whole genome shotgun (WGS) entry which is preliminary data.</text>
</comment>
<reference evidence="2 3" key="1">
    <citation type="journal article" date="2016" name="BMC Genomics">
        <title>Comparative genomics reveals Cyclospora cayetanensis possesses coccidia-like metabolism and invasion components but unique surface antigens.</title>
        <authorList>
            <person name="Liu S."/>
            <person name="Wang L."/>
            <person name="Zheng H."/>
            <person name="Xu Z."/>
            <person name="Roellig D.M."/>
            <person name="Li N."/>
            <person name="Frace M.A."/>
            <person name="Tang K."/>
            <person name="Arrowood M.J."/>
            <person name="Moss D.M."/>
            <person name="Zhang L."/>
            <person name="Feng Y."/>
            <person name="Xiao L."/>
        </authorList>
    </citation>
    <scope>NUCLEOTIDE SEQUENCE [LARGE SCALE GENOMIC DNA]</scope>
    <source>
        <strain evidence="2 3">CHN_HEN01</strain>
    </source>
</reference>
<protein>
    <submittedName>
        <fullName evidence="2">Uncharacterized protein</fullName>
    </submittedName>
</protein>
<feature type="region of interest" description="Disordered" evidence="1">
    <location>
        <begin position="180"/>
        <end position="199"/>
    </location>
</feature>
<dbReference type="Proteomes" id="UP000095192">
    <property type="component" value="Unassembled WGS sequence"/>
</dbReference>
<keyword evidence="3" id="KW-1185">Reference proteome</keyword>
<evidence type="ECO:0000256" key="1">
    <source>
        <dbReference type="SAM" id="MobiDB-lite"/>
    </source>
</evidence>
<proteinExistence type="predicted"/>
<evidence type="ECO:0000313" key="2">
    <source>
        <dbReference type="EMBL" id="OEH80662.1"/>
    </source>
</evidence>
<dbReference type="AlphaFoldDB" id="A0A1D3DB42"/>
<dbReference type="InParanoid" id="A0A1D3DB42"/>
<dbReference type="VEuPathDB" id="ToxoDB:LOC34623623"/>
<accession>A0A1D3DB42</accession>
<dbReference type="EMBL" id="JROU02000021">
    <property type="protein sequence ID" value="OEH80662.1"/>
    <property type="molecule type" value="Genomic_DNA"/>
</dbReference>
<organism evidence="2 3">
    <name type="scientific">Cyclospora cayetanensis</name>
    <dbReference type="NCBI Taxonomy" id="88456"/>
    <lineage>
        <taxon>Eukaryota</taxon>
        <taxon>Sar</taxon>
        <taxon>Alveolata</taxon>
        <taxon>Apicomplexa</taxon>
        <taxon>Conoidasida</taxon>
        <taxon>Coccidia</taxon>
        <taxon>Eucoccidiorida</taxon>
        <taxon>Eimeriorina</taxon>
        <taxon>Eimeriidae</taxon>
        <taxon>Cyclospora</taxon>
    </lineage>
</organism>
<gene>
    <name evidence="2" type="ORF">cyc_07722</name>
</gene>
<name>A0A1D3DB42_9EIME</name>
<dbReference type="VEuPathDB" id="ToxoDB:cyc_07722"/>
<evidence type="ECO:0000313" key="3">
    <source>
        <dbReference type="Proteomes" id="UP000095192"/>
    </source>
</evidence>
<feature type="region of interest" description="Disordered" evidence="1">
    <location>
        <begin position="208"/>
        <end position="228"/>
    </location>
</feature>